<evidence type="ECO:0008006" key="3">
    <source>
        <dbReference type="Google" id="ProtNLM"/>
    </source>
</evidence>
<protein>
    <recommendedName>
        <fullName evidence="3">Secreted protein</fullName>
    </recommendedName>
</protein>
<dbReference type="AlphaFoldDB" id="I0H6Z8"/>
<dbReference type="RefSeq" id="WP_014443679.1">
    <property type="nucleotide sequence ID" value="NC_017093.1"/>
</dbReference>
<dbReference type="HOGENOM" id="CLU_101802_0_0_11"/>
<dbReference type="KEGG" id="ams:AMIS_35650"/>
<accession>I0H6Z8</accession>
<dbReference type="Proteomes" id="UP000007882">
    <property type="component" value="Chromosome"/>
</dbReference>
<name>I0H6Z8_ACTM4</name>
<dbReference type="eggNOG" id="COG1877">
    <property type="taxonomic scope" value="Bacteria"/>
</dbReference>
<keyword evidence="2" id="KW-1185">Reference proteome</keyword>
<dbReference type="PATRIC" id="fig|512565.3.peg.3559"/>
<sequence>MAEPRPLLLLDLDGVLNPFAAVTCPDGHQERVLFEGEEPVRFCPAHAGWIRELAAAGELWWATGWGDHANELYLPLLGLEPLPVVRFPPVPFAPELKVPAIDAVSGARPVAWIDDNHTEAGRRWAAERDVPTLLVPIAPEVGWTRADVDRVLDWAREPV</sequence>
<evidence type="ECO:0000313" key="1">
    <source>
        <dbReference type="EMBL" id="BAL88785.1"/>
    </source>
</evidence>
<gene>
    <name evidence="1" type="ordered locus">AMIS_35650</name>
</gene>
<dbReference type="EMBL" id="AP012319">
    <property type="protein sequence ID" value="BAL88785.1"/>
    <property type="molecule type" value="Genomic_DNA"/>
</dbReference>
<dbReference type="STRING" id="512565.AMIS_35650"/>
<evidence type="ECO:0000313" key="2">
    <source>
        <dbReference type="Proteomes" id="UP000007882"/>
    </source>
</evidence>
<proteinExistence type="predicted"/>
<reference evidence="1 2" key="1">
    <citation type="submission" date="2012-02" db="EMBL/GenBank/DDBJ databases">
        <title>Complete genome sequence of Actinoplanes missouriensis 431 (= NBRC 102363).</title>
        <authorList>
            <person name="Ohnishi Y."/>
            <person name="Ishikawa J."/>
            <person name="Sekine M."/>
            <person name="Hosoyama A."/>
            <person name="Harada T."/>
            <person name="Narita H."/>
            <person name="Hata T."/>
            <person name="Konno Y."/>
            <person name="Tutikane K."/>
            <person name="Fujita N."/>
            <person name="Horinouchi S."/>
            <person name="Hayakawa M."/>
        </authorList>
    </citation>
    <scope>NUCLEOTIDE SEQUENCE [LARGE SCALE GENOMIC DNA]</scope>
    <source>
        <strain evidence="2">ATCC 14538 / DSM 43046 / CBS 188.64 / JCM 3121 / NBRC 102363 / NCIMB 12654 / NRRL B-3342 / UNCC 431</strain>
    </source>
</reference>
<organism evidence="1 2">
    <name type="scientific">Actinoplanes missouriensis (strain ATCC 14538 / DSM 43046 / CBS 188.64 / JCM 3121 / NBRC 102363 / NCIMB 12654 / NRRL B-3342 / UNCC 431)</name>
    <dbReference type="NCBI Taxonomy" id="512565"/>
    <lineage>
        <taxon>Bacteria</taxon>
        <taxon>Bacillati</taxon>
        <taxon>Actinomycetota</taxon>
        <taxon>Actinomycetes</taxon>
        <taxon>Micromonosporales</taxon>
        <taxon>Micromonosporaceae</taxon>
        <taxon>Actinoplanes</taxon>
    </lineage>
</organism>